<evidence type="ECO:0000256" key="2">
    <source>
        <dbReference type="SAM" id="MobiDB-lite"/>
    </source>
</evidence>
<dbReference type="EMBL" id="JBHFFA010000002">
    <property type="protein sequence ID" value="KAL2641400.1"/>
    <property type="molecule type" value="Genomic_DNA"/>
</dbReference>
<comment type="similarity">
    <text evidence="1">Belongs to the CCDC53 family.</text>
</comment>
<evidence type="ECO:0000256" key="1">
    <source>
        <dbReference type="ARBA" id="ARBA00006290"/>
    </source>
</evidence>
<dbReference type="Proteomes" id="UP001605036">
    <property type="component" value="Unassembled WGS sequence"/>
</dbReference>
<name>A0ABD1Z0S7_9MARC</name>
<proteinExistence type="inferred from homology"/>
<dbReference type="PANTHER" id="PTHR13015">
    <property type="entry name" value="PROTEIN AD-016-RELATED"/>
    <property type="match status" value="1"/>
</dbReference>
<sequence length="205" mass="22622">MDEEGDAPTVFDQRTLFLVNTFIIHTVRLLNNFSVLCEDKLADVHRRILRADATLFLLEAKLRSVDGLEGTGEQIALDTLPDLVLPPPAAPETSFEPEGSTSSGVEPPVSPTKSEQSRANSMASFSATDQSQHLKVRDDPQYAKFFRMLQVGVPLPAVKIQMNIEGFDSSALLVAAALSFKETYVYRMNASEFIISSEARLQEDD</sequence>
<evidence type="ECO:0000313" key="3">
    <source>
        <dbReference type="EMBL" id="KAL2641400.1"/>
    </source>
</evidence>
<dbReference type="Pfam" id="PF10152">
    <property type="entry name" value="CCDC53"/>
    <property type="match status" value="1"/>
</dbReference>
<gene>
    <name evidence="3" type="ORF">R1flu_008987</name>
</gene>
<dbReference type="PANTHER" id="PTHR13015:SF0">
    <property type="entry name" value="WASH COMPLEX SUBUNIT 3"/>
    <property type="match status" value="1"/>
</dbReference>
<keyword evidence="4" id="KW-1185">Reference proteome</keyword>
<organism evidence="3 4">
    <name type="scientific">Riccia fluitans</name>
    <dbReference type="NCBI Taxonomy" id="41844"/>
    <lineage>
        <taxon>Eukaryota</taxon>
        <taxon>Viridiplantae</taxon>
        <taxon>Streptophyta</taxon>
        <taxon>Embryophyta</taxon>
        <taxon>Marchantiophyta</taxon>
        <taxon>Marchantiopsida</taxon>
        <taxon>Marchantiidae</taxon>
        <taxon>Marchantiales</taxon>
        <taxon>Ricciaceae</taxon>
        <taxon>Riccia</taxon>
    </lineage>
</organism>
<reference evidence="3 4" key="1">
    <citation type="submission" date="2024-09" db="EMBL/GenBank/DDBJ databases">
        <title>Chromosome-scale assembly of Riccia fluitans.</title>
        <authorList>
            <person name="Paukszto L."/>
            <person name="Sawicki J."/>
            <person name="Karawczyk K."/>
            <person name="Piernik-Szablinska J."/>
            <person name="Szczecinska M."/>
            <person name="Mazdziarz M."/>
        </authorList>
    </citation>
    <scope>NUCLEOTIDE SEQUENCE [LARGE SCALE GENOMIC DNA]</scope>
    <source>
        <strain evidence="3">Rf_01</strain>
        <tissue evidence="3">Aerial parts of the thallus</tissue>
    </source>
</reference>
<feature type="compositionally biased region" description="Polar residues" evidence="2">
    <location>
        <begin position="111"/>
        <end position="132"/>
    </location>
</feature>
<evidence type="ECO:0000313" key="4">
    <source>
        <dbReference type="Proteomes" id="UP001605036"/>
    </source>
</evidence>
<dbReference type="InterPro" id="IPR019309">
    <property type="entry name" value="WASHC3"/>
</dbReference>
<dbReference type="GO" id="GO:0005737">
    <property type="term" value="C:cytoplasm"/>
    <property type="evidence" value="ECO:0007669"/>
    <property type="project" value="UniProtKB-ARBA"/>
</dbReference>
<accession>A0ABD1Z0S7</accession>
<feature type="region of interest" description="Disordered" evidence="2">
    <location>
        <begin position="80"/>
        <end position="132"/>
    </location>
</feature>
<comment type="caution">
    <text evidence="3">The sequence shown here is derived from an EMBL/GenBank/DDBJ whole genome shotgun (WGS) entry which is preliminary data.</text>
</comment>
<protein>
    <submittedName>
        <fullName evidence="3">Uncharacterized protein</fullName>
    </submittedName>
</protein>
<dbReference type="AlphaFoldDB" id="A0ABD1Z0S7"/>